<feature type="transmembrane region" description="Helical" evidence="6">
    <location>
        <begin position="6"/>
        <end position="23"/>
    </location>
</feature>
<dbReference type="Pfam" id="PF04011">
    <property type="entry name" value="LemA"/>
    <property type="match status" value="1"/>
</dbReference>
<dbReference type="GO" id="GO:0016020">
    <property type="term" value="C:membrane"/>
    <property type="evidence" value="ECO:0007669"/>
    <property type="project" value="UniProtKB-SubCell"/>
</dbReference>
<protein>
    <submittedName>
        <fullName evidence="7">Protein LemA</fullName>
    </submittedName>
</protein>
<dbReference type="InterPro" id="IPR007156">
    <property type="entry name" value="MamQ_LemA"/>
</dbReference>
<evidence type="ECO:0000256" key="2">
    <source>
        <dbReference type="ARBA" id="ARBA00008854"/>
    </source>
</evidence>
<evidence type="ECO:0000256" key="4">
    <source>
        <dbReference type="ARBA" id="ARBA00022989"/>
    </source>
</evidence>
<keyword evidence="4 6" id="KW-1133">Transmembrane helix</keyword>
<sequence length="183" mass="20524">MTILYILIGVVILIGLYVVSVYNKYVRLRNQGEEAESAIDAHLKQRYDLVPNLVETVKGYAKHEEKTLTAVIEARNKAINATGLENKDSADKAFSSTLKSLFALSEAYPDLKANQGFLDLQAQLQKIEEQLLGARKYYNAIIKGLNTIIEVFPSSLVASIFHFGKKPYLAIEEEARARVEVKF</sequence>
<evidence type="ECO:0000256" key="5">
    <source>
        <dbReference type="ARBA" id="ARBA00023136"/>
    </source>
</evidence>
<comment type="similarity">
    <text evidence="2">Belongs to the LemA family.</text>
</comment>
<evidence type="ECO:0000256" key="1">
    <source>
        <dbReference type="ARBA" id="ARBA00004167"/>
    </source>
</evidence>
<dbReference type="PANTHER" id="PTHR34478:SF1">
    <property type="entry name" value="PROTEIN LEMA"/>
    <property type="match status" value="1"/>
</dbReference>
<dbReference type="EMBL" id="VSSQ01000681">
    <property type="protein sequence ID" value="MPL99671.1"/>
    <property type="molecule type" value="Genomic_DNA"/>
</dbReference>
<comment type="caution">
    <text evidence="7">The sequence shown here is derived from an EMBL/GenBank/DDBJ whole genome shotgun (WGS) entry which is preliminary data.</text>
</comment>
<dbReference type="InterPro" id="IPR023353">
    <property type="entry name" value="LemA-like_dom_sf"/>
</dbReference>
<dbReference type="Gene3D" id="1.20.1440.20">
    <property type="entry name" value="LemA-like domain"/>
    <property type="match status" value="1"/>
</dbReference>
<name>A0A644W7G6_9ZZZZ</name>
<reference evidence="7" key="1">
    <citation type="submission" date="2019-08" db="EMBL/GenBank/DDBJ databases">
        <authorList>
            <person name="Kucharzyk K."/>
            <person name="Murdoch R.W."/>
            <person name="Higgins S."/>
            <person name="Loffler F."/>
        </authorList>
    </citation>
    <scope>NUCLEOTIDE SEQUENCE</scope>
</reference>
<evidence type="ECO:0000256" key="6">
    <source>
        <dbReference type="SAM" id="Phobius"/>
    </source>
</evidence>
<keyword evidence="5 6" id="KW-0472">Membrane</keyword>
<gene>
    <name evidence="7" type="primary">lemA_18</name>
    <name evidence="7" type="ORF">SDC9_45891</name>
</gene>
<dbReference type="AlphaFoldDB" id="A0A644W7G6"/>
<dbReference type="SUPFAM" id="SSF140478">
    <property type="entry name" value="LemA-like"/>
    <property type="match status" value="1"/>
</dbReference>
<keyword evidence="3 6" id="KW-0812">Transmembrane</keyword>
<dbReference type="PANTHER" id="PTHR34478">
    <property type="entry name" value="PROTEIN LEMA"/>
    <property type="match status" value="1"/>
</dbReference>
<accession>A0A644W7G6</accession>
<comment type="subcellular location">
    <subcellularLocation>
        <location evidence="1">Membrane</location>
        <topology evidence="1">Single-pass membrane protein</topology>
    </subcellularLocation>
</comment>
<evidence type="ECO:0000313" key="7">
    <source>
        <dbReference type="EMBL" id="MPL99671.1"/>
    </source>
</evidence>
<organism evidence="7">
    <name type="scientific">bioreactor metagenome</name>
    <dbReference type="NCBI Taxonomy" id="1076179"/>
    <lineage>
        <taxon>unclassified sequences</taxon>
        <taxon>metagenomes</taxon>
        <taxon>ecological metagenomes</taxon>
    </lineage>
</organism>
<proteinExistence type="inferred from homology"/>
<evidence type="ECO:0000256" key="3">
    <source>
        <dbReference type="ARBA" id="ARBA00022692"/>
    </source>
</evidence>